<evidence type="ECO:0000313" key="6">
    <source>
        <dbReference type="Proteomes" id="UP000010119"/>
    </source>
</evidence>
<dbReference type="InterPro" id="IPR036116">
    <property type="entry name" value="FN3_sf"/>
</dbReference>
<dbReference type="PANTHER" id="PTHR46957">
    <property type="entry name" value="CYTOKINE RECEPTOR"/>
    <property type="match status" value="1"/>
</dbReference>
<protein>
    <submittedName>
        <fullName evidence="5">Fibronectin type III domain protein</fullName>
    </submittedName>
</protein>
<evidence type="ECO:0000313" key="5">
    <source>
        <dbReference type="EMBL" id="EFI83884.1"/>
    </source>
</evidence>
<organism evidence="5 6">
    <name type="scientific">Listeria grayi DSM 20601</name>
    <dbReference type="NCBI Taxonomy" id="525367"/>
    <lineage>
        <taxon>Bacteria</taxon>
        <taxon>Bacillati</taxon>
        <taxon>Bacillota</taxon>
        <taxon>Bacilli</taxon>
        <taxon>Bacillales</taxon>
        <taxon>Listeriaceae</taxon>
        <taxon>Listeria</taxon>
    </lineage>
</organism>
<gene>
    <name evidence="5" type="ORF">HMPREF0556_11472</name>
</gene>
<dbReference type="Pfam" id="PF00041">
    <property type="entry name" value="fn3"/>
    <property type="match status" value="1"/>
</dbReference>
<feature type="chain" id="PRO_5003106787" evidence="3">
    <location>
        <begin position="29"/>
        <end position="1358"/>
    </location>
</feature>
<feature type="coiled-coil region" evidence="1">
    <location>
        <begin position="1247"/>
        <end position="1288"/>
    </location>
</feature>
<keyword evidence="3" id="KW-0732">Signal</keyword>
<sequence>MAKKLLTISLTIMLAVSVLATNAFPVFASKQQKLADKDLYKPNDAYSYIVSATTGKVVEIDGDALTASGNENDGNKLTDKSLFSIQKFEEANRVQITRTDNPNQVWVSNGENLLANGTKQATISAGSWEGFELEKTTGDMVNIKNFDGHYIQLQNDKLVIGSADKEQAESFYIIAPKYEDTSVYMEHKQTGNYIQANGIANDPLTVDGKKENDKIGDKARFSPIYGTFDGQPVMNFVSKAFGNITWKSGGTDTVFQNNGVLASGWESIVVVPNGDGTISFKDSQNKKYITVKDGKLACNYEGNLTNNEKFVIHTVTAPKKATGLKTETVTNSSAKITWNSPSETIYTGFKAVLVNQSTNESIIGEETNKKEWTFKDLKPGASYSASVRTVNADAPYAESEAVTFQTKKGVAPEKPTQLEAKAANNAIELSWKAVNGADSYDIYRAKSAYDKDGYKKIATGIKAAAYTDKDLNADKYSNYYKVVAVNENDASDLSDEFASLEKTLFGKNIYIFAPTDDTKQIDEILANTFQLQNDSDKNAQFNENRFTFYFKPGDYTKTKTIPVGFYTQIAGLGQTPYDVKLNNLEVPAYLPDFNATCNFWRSGENFSVMNTGDNTSYFGSYRPDQFNWSVAQAAPLRRIYSERAMSYDWNYGWASGGYVADSKIDGITGEGNSSGTFSGQQFYTRNSEVKGNVYGTTLNAFYQGVVAPNLVNDQSGKALVNGNGFSNWAIPTSDQQQQVDTNVATTPELREKPFLFLDKDGEYKVFVPALKKNSKGTSWSKDSMGDGKVVSLDKFYIAKEGDSASKINGELAKGKNIFFTPGVYHAEETIKVQKENTILLGTGMASIIPDNQEAAMHLDDVSGLTVAGLIFDAGEHSKAMLVAGEEGKHTSHASNPTLLADLFFRIGGTTDKLTKADDALIINSDDVIGDHFWIWRADHGTGVSWDGNKSKHGMIVNGDNVTSYALFNEHFQEYDTLWNGENGATYFYQNEKAYDPISQEAWMSHNGTVKGYAAYKVANKVKKHYAIGLGIYNVFINTGPTHDSSKVQIELDNAIEVPNAKDVLIENATLQTFAKEDGALQKFNHIINGTGEGVSSGVDVNTGEKGEGWSRKFILSYQNGVTTRGFNGSITEQGQQPTDENGQPPVQSVDKTALKKLIAQSETKKKADYTAKSWTAFETALKTGKTVWNDTKATQKEVTQAEKNLQLALEKLVKAPVKVDKTALKKTIQHNKDKKKATYTAKTWAPYEKAFKKAEKVLNDAKATQKEVNQAEKDLSKTAKALKKVKVNKKTLKATVEKNQHKKKKNYTSKTWKKYSQALKEAKHVLKDSKATQKKVDQADKNLKKAVKGLKKVKSKHK</sequence>
<dbReference type="SMART" id="SM00060">
    <property type="entry name" value="FN3"/>
    <property type="match status" value="2"/>
</dbReference>
<dbReference type="InterPro" id="IPR003961">
    <property type="entry name" value="FN3_dom"/>
</dbReference>
<dbReference type="Gene3D" id="2.80.10.50">
    <property type="match status" value="1"/>
</dbReference>
<name>D7UY97_LISGR</name>
<keyword evidence="1" id="KW-0175">Coiled coil</keyword>
<comment type="caution">
    <text evidence="5">The sequence shown here is derived from an EMBL/GenBank/DDBJ whole genome shotgun (WGS) entry which is preliminary data.</text>
</comment>
<dbReference type="Gene3D" id="1.20.1270.70">
    <property type="entry name" value="Designed single chain three-helix bundle"/>
    <property type="match status" value="3"/>
</dbReference>
<evidence type="ECO:0000256" key="2">
    <source>
        <dbReference type="SAM" id="MobiDB-lite"/>
    </source>
</evidence>
<dbReference type="CDD" id="cd00063">
    <property type="entry name" value="FN3"/>
    <property type="match status" value="1"/>
</dbReference>
<dbReference type="InterPro" id="IPR013783">
    <property type="entry name" value="Ig-like_fold"/>
</dbReference>
<feature type="region of interest" description="Disordered" evidence="2">
    <location>
        <begin position="1326"/>
        <end position="1358"/>
    </location>
</feature>
<feature type="domain" description="Fibronectin type-III" evidence="4">
    <location>
        <begin position="320"/>
        <end position="409"/>
    </location>
</feature>
<dbReference type="Proteomes" id="UP000010119">
    <property type="component" value="Unassembled WGS sequence"/>
</dbReference>
<reference evidence="5" key="1">
    <citation type="submission" date="2010-06" db="EMBL/GenBank/DDBJ databases">
        <authorList>
            <person name="Muzny D."/>
            <person name="Qin X."/>
            <person name="Buhay C."/>
            <person name="Dugan-Rocha S."/>
            <person name="Ding Y."/>
            <person name="Chen G."/>
            <person name="Hawes A."/>
            <person name="Holder M."/>
            <person name="Jhangiani S."/>
            <person name="Johnson A."/>
            <person name="Khan Z."/>
            <person name="Li Z."/>
            <person name="Liu W."/>
            <person name="Liu X."/>
            <person name="Perez L."/>
            <person name="Shen H."/>
            <person name="Wang Q."/>
            <person name="Watt J."/>
            <person name="Xi L."/>
            <person name="Xin Y."/>
            <person name="Zhou J."/>
            <person name="Deng J."/>
            <person name="Jiang H."/>
            <person name="Liu Y."/>
            <person name="Qu J."/>
            <person name="Song X.-Z."/>
            <person name="Zhang L."/>
            <person name="Villasana D."/>
            <person name="Johnson A."/>
            <person name="Liu J."/>
            <person name="Liyanage D."/>
            <person name="Lorensuhewa L."/>
            <person name="Robinson T."/>
            <person name="Song A."/>
            <person name="Song B.-B."/>
            <person name="Dinh H."/>
            <person name="Thornton R."/>
            <person name="Coyle M."/>
            <person name="Francisco L."/>
            <person name="Jackson L."/>
            <person name="Javaid M."/>
            <person name="Korchina V."/>
            <person name="Kovar C."/>
            <person name="Mata R."/>
            <person name="Mathew T."/>
            <person name="Ngo R."/>
            <person name="Nguyen L."/>
            <person name="Nguyen N."/>
            <person name="Okwuonu G."/>
            <person name="Ongeri F."/>
            <person name="Pham C."/>
            <person name="Simmons D."/>
            <person name="Wilczek-Boney K."/>
            <person name="Hale W."/>
            <person name="Jakkamsetti A."/>
            <person name="Pham P."/>
            <person name="Ruth R."/>
            <person name="San Lucas F."/>
            <person name="Warren J."/>
            <person name="Zhang J."/>
            <person name="Zhao Z."/>
            <person name="Zhou C."/>
            <person name="Zhu D."/>
            <person name="Lee S."/>
            <person name="Bess C."/>
            <person name="Blankenburg K."/>
            <person name="Forbes L."/>
            <person name="Fu Q."/>
            <person name="Gubbala S."/>
            <person name="Hirani K."/>
            <person name="Jayaseelan J.C."/>
            <person name="Lara F."/>
            <person name="Munidasa M."/>
            <person name="Palculict T."/>
            <person name="Patil S."/>
            <person name="Pu L.-L."/>
            <person name="Saada N."/>
            <person name="Tang L."/>
            <person name="Weissenberger G."/>
            <person name="Zhu Y."/>
            <person name="Hemphill L."/>
            <person name="Shang Y."/>
            <person name="Youmans B."/>
            <person name="Ayvaz T."/>
            <person name="Ross M."/>
            <person name="Santibanez J."/>
            <person name="Aqrawi P."/>
            <person name="Gross S."/>
            <person name="Joshi V."/>
            <person name="Fowler G."/>
            <person name="Nazareth L."/>
            <person name="Reid J."/>
            <person name="Worley K."/>
            <person name="Petrosino J."/>
            <person name="Highlander S."/>
            <person name="Gibbs R."/>
        </authorList>
    </citation>
    <scope>NUCLEOTIDE SEQUENCE [LARGE SCALE GENOMIC DNA]</scope>
    <source>
        <strain evidence="5">DSM 20601</strain>
    </source>
</reference>
<dbReference type="SUPFAM" id="SSF50405">
    <property type="entry name" value="Actin-crosslinking proteins"/>
    <property type="match status" value="1"/>
</dbReference>
<dbReference type="InterPro" id="IPR059186">
    <property type="entry name" value="SACTE_4363"/>
</dbReference>
<feature type="compositionally biased region" description="Basic and acidic residues" evidence="2">
    <location>
        <begin position="1326"/>
        <end position="1343"/>
    </location>
</feature>
<accession>D7UY97</accession>
<dbReference type="CDD" id="cd23669">
    <property type="entry name" value="GH55_SacteLam55A-like"/>
    <property type="match status" value="1"/>
</dbReference>
<dbReference type="PROSITE" id="PS50853">
    <property type="entry name" value="FN3"/>
    <property type="match status" value="1"/>
</dbReference>
<proteinExistence type="predicted"/>
<dbReference type="EMBL" id="ACCR02000004">
    <property type="protein sequence ID" value="EFI83884.1"/>
    <property type="molecule type" value="Genomic_DNA"/>
</dbReference>
<dbReference type="HOGENOM" id="CLU_004567_0_0_9"/>
<evidence type="ECO:0000256" key="3">
    <source>
        <dbReference type="SAM" id="SignalP"/>
    </source>
</evidence>
<evidence type="ECO:0000256" key="1">
    <source>
        <dbReference type="SAM" id="Coils"/>
    </source>
</evidence>
<dbReference type="Pfam" id="PF07554">
    <property type="entry name" value="FIVAR"/>
    <property type="match status" value="3"/>
</dbReference>
<evidence type="ECO:0000259" key="4">
    <source>
        <dbReference type="PROSITE" id="PS50853"/>
    </source>
</evidence>
<dbReference type="GO" id="GO:0016020">
    <property type="term" value="C:membrane"/>
    <property type="evidence" value="ECO:0007669"/>
    <property type="project" value="UniProtKB-SubCell"/>
</dbReference>
<feature type="compositionally biased region" description="Basic residues" evidence="2">
    <location>
        <begin position="1344"/>
        <end position="1358"/>
    </location>
</feature>
<keyword evidence="6" id="KW-1185">Reference proteome</keyword>
<dbReference type="PANTHER" id="PTHR46957:SF3">
    <property type="entry name" value="CYTOKINE RECEPTOR"/>
    <property type="match status" value="1"/>
</dbReference>
<dbReference type="eggNOG" id="COG2247">
    <property type="taxonomic scope" value="Bacteria"/>
</dbReference>
<dbReference type="InterPro" id="IPR008999">
    <property type="entry name" value="Actin-crosslinking"/>
</dbReference>
<dbReference type="InterPro" id="IPR050713">
    <property type="entry name" value="RTP_Phos/Ushers"/>
</dbReference>
<dbReference type="RefSeq" id="WP_003759154.1">
    <property type="nucleotide sequence ID" value="NZ_GL538354.1"/>
</dbReference>
<dbReference type="SUPFAM" id="SSF49265">
    <property type="entry name" value="Fibronectin type III"/>
    <property type="match status" value="1"/>
</dbReference>
<dbReference type="STRING" id="525367.HMPREF0556_11472"/>
<feature type="signal peptide" evidence="3">
    <location>
        <begin position="1"/>
        <end position="28"/>
    </location>
</feature>
<dbReference type="eggNOG" id="COG1196">
    <property type="taxonomic scope" value="Bacteria"/>
</dbReference>
<dbReference type="Gene3D" id="2.60.40.10">
    <property type="entry name" value="Immunoglobulins"/>
    <property type="match status" value="2"/>
</dbReference>